<accession>A0ABW5DET0</accession>
<organism evidence="1 2">
    <name type="scientific">Luteolibacter algae</name>
    <dbReference type="NCBI Taxonomy" id="454151"/>
    <lineage>
        <taxon>Bacteria</taxon>
        <taxon>Pseudomonadati</taxon>
        <taxon>Verrucomicrobiota</taxon>
        <taxon>Verrucomicrobiia</taxon>
        <taxon>Verrucomicrobiales</taxon>
        <taxon>Verrucomicrobiaceae</taxon>
        <taxon>Luteolibacter</taxon>
    </lineage>
</organism>
<dbReference type="InterPro" id="IPR013424">
    <property type="entry name" value="Ice-binding_C"/>
</dbReference>
<gene>
    <name evidence="1" type="ORF">ACFSSA_14500</name>
</gene>
<keyword evidence="2" id="KW-1185">Reference proteome</keyword>
<sequence>MGLLQCFRLLYRSVQRLQDRRAPFMWEVRITGFLAFRILKEDGWHYGWLEVSGGAFGLSIHGIAWETDPDKAIVAGAVPEPTSALIVICGAICFLIRRKRFQ</sequence>
<protein>
    <submittedName>
        <fullName evidence="1">PEP-CTERM sorting domain-containing protein</fullName>
    </submittedName>
</protein>
<evidence type="ECO:0000313" key="1">
    <source>
        <dbReference type="EMBL" id="MFD2257890.1"/>
    </source>
</evidence>
<reference evidence="2" key="1">
    <citation type="journal article" date="2019" name="Int. J. Syst. Evol. Microbiol.">
        <title>The Global Catalogue of Microorganisms (GCM) 10K type strain sequencing project: providing services to taxonomists for standard genome sequencing and annotation.</title>
        <authorList>
            <consortium name="The Broad Institute Genomics Platform"/>
            <consortium name="The Broad Institute Genome Sequencing Center for Infectious Disease"/>
            <person name="Wu L."/>
            <person name="Ma J."/>
        </authorList>
    </citation>
    <scope>NUCLEOTIDE SEQUENCE [LARGE SCALE GENOMIC DNA]</scope>
    <source>
        <strain evidence="2">CGMCC 4.7106</strain>
    </source>
</reference>
<dbReference type="RefSeq" id="WP_386821289.1">
    <property type="nucleotide sequence ID" value="NZ_JBHUIT010000033.1"/>
</dbReference>
<name>A0ABW5DET0_9BACT</name>
<comment type="caution">
    <text evidence="1">The sequence shown here is derived from an EMBL/GenBank/DDBJ whole genome shotgun (WGS) entry which is preliminary data.</text>
</comment>
<dbReference type="NCBIfam" id="TIGR02595">
    <property type="entry name" value="PEP_CTERM"/>
    <property type="match status" value="1"/>
</dbReference>
<proteinExistence type="predicted"/>
<evidence type="ECO:0000313" key="2">
    <source>
        <dbReference type="Proteomes" id="UP001597375"/>
    </source>
</evidence>
<dbReference type="Proteomes" id="UP001597375">
    <property type="component" value="Unassembled WGS sequence"/>
</dbReference>
<dbReference type="EMBL" id="JBHUIT010000033">
    <property type="protein sequence ID" value="MFD2257890.1"/>
    <property type="molecule type" value="Genomic_DNA"/>
</dbReference>